<protein>
    <submittedName>
        <fullName evidence="2">Uncharacterized protein</fullName>
    </submittedName>
</protein>
<name>A0A0F9JSN7_9ZZZZ</name>
<evidence type="ECO:0000313" key="2">
    <source>
        <dbReference type="EMBL" id="KKM01968.1"/>
    </source>
</evidence>
<gene>
    <name evidence="2" type="ORF">LCGC14_1789210</name>
</gene>
<dbReference type="EMBL" id="LAZR01017056">
    <property type="protein sequence ID" value="KKM01968.1"/>
    <property type="molecule type" value="Genomic_DNA"/>
</dbReference>
<accession>A0A0F9JSN7</accession>
<organism evidence="2">
    <name type="scientific">marine sediment metagenome</name>
    <dbReference type="NCBI Taxonomy" id="412755"/>
    <lineage>
        <taxon>unclassified sequences</taxon>
        <taxon>metagenomes</taxon>
        <taxon>ecological metagenomes</taxon>
    </lineage>
</organism>
<evidence type="ECO:0000256" key="1">
    <source>
        <dbReference type="SAM" id="MobiDB-lite"/>
    </source>
</evidence>
<proteinExistence type="predicted"/>
<reference evidence="2" key="1">
    <citation type="journal article" date="2015" name="Nature">
        <title>Complex archaea that bridge the gap between prokaryotes and eukaryotes.</title>
        <authorList>
            <person name="Spang A."/>
            <person name="Saw J.H."/>
            <person name="Jorgensen S.L."/>
            <person name="Zaremba-Niedzwiedzka K."/>
            <person name="Martijn J."/>
            <person name="Lind A.E."/>
            <person name="van Eijk R."/>
            <person name="Schleper C."/>
            <person name="Guy L."/>
            <person name="Ettema T.J."/>
        </authorList>
    </citation>
    <scope>NUCLEOTIDE SEQUENCE</scope>
</reference>
<feature type="region of interest" description="Disordered" evidence="1">
    <location>
        <begin position="1"/>
        <end position="23"/>
    </location>
</feature>
<comment type="caution">
    <text evidence="2">The sequence shown here is derived from an EMBL/GenBank/DDBJ whole genome shotgun (WGS) entry which is preliminary data.</text>
</comment>
<dbReference type="AlphaFoldDB" id="A0A0F9JSN7"/>
<sequence length="87" mass="10292">MTKIKSIKDHKARKRQESKSDPPDYYRCEEMVAGTNMICGSYCFNTYRVFIVRDDGKMIPEERQICANPRCQKELFVDYDDVAYTIH</sequence>